<keyword evidence="4" id="KW-1185">Reference proteome</keyword>
<keyword evidence="1" id="KW-0472">Membrane</keyword>
<evidence type="ECO:0000313" key="3">
    <source>
        <dbReference type="EMBL" id="CAG8961734.1"/>
    </source>
</evidence>
<sequence length="316" mass="33634">MWSNTLAAVLLISRVSAGVAGGLNVLGGRDNSIESSARRYVDSIVEGLERRAPVGPGMSQAAWDASTEKACTLSLEALNGQATNPSGMAVCYNLPMLDNQTGVFQADLRLFMVGPPTGAFANIAAQNVNVGLAYNGATVSAVNKGTGLKKRVDVGVSIISWPKHKRQAPIPILTQQYAFVGQINQQLLKANMGTENLQKILVPSVTLSATDASGKPVNTTLSSSEATFVNGVFAQSVTPSRSQVVPPLQTLVPEKGTLFVLPGTKFEIFPIGFVITSTWAVLFISTIAYGTYGRIQFREQYRRRTARATKGATARI</sequence>
<feature type="chain" id="PRO_5040254143" evidence="2">
    <location>
        <begin position="18"/>
        <end position="316"/>
    </location>
</feature>
<keyword evidence="2" id="KW-0732">Signal</keyword>
<organism evidence="3 4">
    <name type="scientific">Hymenoscyphus fraxineus</name>
    <dbReference type="NCBI Taxonomy" id="746836"/>
    <lineage>
        <taxon>Eukaryota</taxon>
        <taxon>Fungi</taxon>
        <taxon>Dikarya</taxon>
        <taxon>Ascomycota</taxon>
        <taxon>Pezizomycotina</taxon>
        <taxon>Leotiomycetes</taxon>
        <taxon>Helotiales</taxon>
        <taxon>Helotiaceae</taxon>
        <taxon>Hymenoscyphus</taxon>
    </lineage>
</organism>
<accession>A0A9N9L9U6</accession>
<keyword evidence="1" id="KW-0812">Transmembrane</keyword>
<gene>
    <name evidence="3" type="ORF">HYFRA_00006276</name>
</gene>
<name>A0A9N9L9U6_9HELO</name>
<evidence type="ECO:0000256" key="1">
    <source>
        <dbReference type="SAM" id="Phobius"/>
    </source>
</evidence>
<dbReference type="Proteomes" id="UP000696280">
    <property type="component" value="Unassembled WGS sequence"/>
</dbReference>
<comment type="caution">
    <text evidence="3">The sequence shown here is derived from an EMBL/GenBank/DDBJ whole genome shotgun (WGS) entry which is preliminary data.</text>
</comment>
<dbReference type="OrthoDB" id="2596908at2759"/>
<evidence type="ECO:0000313" key="4">
    <source>
        <dbReference type="Proteomes" id="UP000696280"/>
    </source>
</evidence>
<dbReference type="AlphaFoldDB" id="A0A9N9L9U6"/>
<reference evidence="3" key="1">
    <citation type="submission" date="2021-07" db="EMBL/GenBank/DDBJ databases">
        <authorList>
            <person name="Durling M."/>
        </authorList>
    </citation>
    <scope>NUCLEOTIDE SEQUENCE</scope>
</reference>
<feature type="transmembrane region" description="Helical" evidence="1">
    <location>
        <begin position="268"/>
        <end position="292"/>
    </location>
</feature>
<feature type="signal peptide" evidence="2">
    <location>
        <begin position="1"/>
        <end position="17"/>
    </location>
</feature>
<proteinExistence type="predicted"/>
<dbReference type="EMBL" id="CAJVRL010000115">
    <property type="protein sequence ID" value="CAG8961734.1"/>
    <property type="molecule type" value="Genomic_DNA"/>
</dbReference>
<keyword evidence="1" id="KW-1133">Transmembrane helix</keyword>
<evidence type="ECO:0000256" key="2">
    <source>
        <dbReference type="SAM" id="SignalP"/>
    </source>
</evidence>
<protein>
    <submittedName>
        <fullName evidence="3">Uncharacterized protein</fullName>
    </submittedName>
</protein>